<dbReference type="Pfam" id="PF03226">
    <property type="entry name" value="Yippee-Mis18"/>
    <property type="match status" value="1"/>
</dbReference>
<evidence type="ECO:0000256" key="2">
    <source>
        <dbReference type="ARBA" id="ARBA00022723"/>
    </source>
</evidence>
<comment type="similarity">
    <text evidence="1 4">Belongs to the yippee family.</text>
</comment>
<gene>
    <name evidence="6" type="ORF">AAHA92_06167</name>
</gene>
<organism evidence="6 7">
    <name type="scientific">Salvia divinorum</name>
    <name type="common">Maria pastora</name>
    <name type="synonym">Diviner's sage</name>
    <dbReference type="NCBI Taxonomy" id="28513"/>
    <lineage>
        <taxon>Eukaryota</taxon>
        <taxon>Viridiplantae</taxon>
        <taxon>Streptophyta</taxon>
        <taxon>Embryophyta</taxon>
        <taxon>Tracheophyta</taxon>
        <taxon>Spermatophyta</taxon>
        <taxon>Magnoliopsida</taxon>
        <taxon>eudicotyledons</taxon>
        <taxon>Gunneridae</taxon>
        <taxon>Pentapetalae</taxon>
        <taxon>asterids</taxon>
        <taxon>lamiids</taxon>
        <taxon>Lamiales</taxon>
        <taxon>Lamiaceae</taxon>
        <taxon>Nepetoideae</taxon>
        <taxon>Mentheae</taxon>
        <taxon>Salviinae</taxon>
        <taxon>Salvia</taxon>
        <taxon>Salvia subgen. Calosphace</taxon>
    </lineage>
</organism>
<dbReference type="InterPro" id="IPR034751">
    <property type="entry name" value="Yippee"/>
</dbReference>
<keyword evidence="2" id="KW-0479">Metal-binding</keyword>
<accession>A0ABD1I8D0</accession>
<evidence type="ECO:0000256" key="4">
    <source>
        <dbReference type="RuleBase" id="RU110713"/>
    </source>
</evidence>
<dbReference type="AlphaFoldDB" id="A0ABD1I8D0"/>
<evidence type="ECO:0000256" key="3">
    <source>
        <dbReference type="ARBA" id="ARBA00022833"/>
    </source>
</evidence>
<name>A0ABD1I8D0_SALDI</name>
<dbReference type="InterPro" id="IPR039058">
    <property type="entry name" value="Yippee_fam"/>
</dbReference>
<evidence type="ECO:0000313" key="7">
    <source>
        <dbReference type="Proteomes" id="UP001567538"/>
    </source>
</evidence>
<evidence type="ECO:0000259" key="5">
    <source>
        <dbReference type="PROSITE" id="PS51792"/>
    </source>
</evidence>
<keyword evidence="3" id="KW-0862">Zinc</keyword>
<reference evidence="6 7" key="1">
    <citation type="submission" date="2024-06" db="EMBL/GenBank/DDBJ databases">
        <title>A chromosome level genome sequence of Diviner's sage (Salvia divinorum).</title>
        <authorList>
            <person name="Ford S.A."/>
            <person name="Ro D.-K."/>
            <person name="Ness R.W."/>
            <person name="Phillips M.A."/>
        </authorList>
    </citation>
    <scope>NUCLEOTIDE SEQUENCE [LARGE SCALE GENOMIC DNA]</scope>
    <source>
        <strain evidence="6">SAF-2024a</strain>
        <tissue evidence="6">Leaf</tissue>
    </source>
</reference>
<evidence type="ECO:0000313" key="6">
    <source>
        <dbReference type="EMBL" id="KAL1563738.1"/>
    </source>
</evidence>
<protein>
    <recommendedName>
        <fullName evidence="4">Protein yippee-like</fullName>
    </recommendedName>
</protein>
<dbReference type="InterPro" id="IPR004910">
    <property type="entry name" value="Yippee/Mis18/Cereblon"/>
</dbReference>
<evidence type="ECO:0000256" key="1">
    <source>
        <dbReference type="ARBA" id="ARBA00005613"/>
    </source>
</evidence>
<keyword evidence="7" id="KW-1185">Reference proteome</keyword>
<dbReference type="GO" id="GO:0046872">
    <property type="term" value="F:metal ion binding"/>
    <property type="evidence" value="ECO:0007669"/>
    <property type="project" value="UniProtKB-KW"/>
</dbReference>
<dbReference type="PROSITE" id="PS51792">
    <property type="entry name" value="YIPPEE"/>
    <property type="match status" value="1"/>
</dbReference>
<comment type="caution">
    <text evidence="6">The sequence shown here is derived from an EMBL/GenBank/DDBJ whole genome shotgun (WGS) entry which is preliminary data.</text>
</comment>
<dbReference type="EMBL" id="JBEAFC010000003">
    <property type="protein sequence ID" value="KAL1563738.1"/>
    <property type="molecule type" value="Genomic_DNA"/>
</dbReference>
<feature type="domain" description="Yippee" evidence="5">
    <location>
        <begin position="12"/>
        <end position="109"/>
    </location>
</feature>
<proteinExistence type="inferred from homology"/>
<dbReference type="PANTHER" id="PTHR13848">
    <property type="entry name" value="PROTEIN YIPPEE-LIKE CG15309-RELATED"/>
    <property type="match status" value="1"/>
</dbReference>
<sequence>MGRIFVVDLDGKTYRCKFCKTHLAQAEQLISRSFHCQRGKAYLFNTVVNVTSGSPEERMMISGLHTVSDVFCCSCGQLLGWKYLVAHEESQKYKQGKFALERDGIIDGADSEFYIAFL</sequence>
<dbReference type="Proteomes" id="UP001567538">
    <property type="component" value="Unassembled WGS sequence"/>
</dbReference>